<feature type="domain" description="C1q" evidence="5">
    <location>
        <begin position="83"/>
        <end position="228"/>
    </location>
</feature>
<dbReference type="RefSeq" id="XP_007576034.1">
    <property type="nucleotide sequence ID" value="XM_007575972.2"/>
</dbReference>
<dbReference type="GeneID" id="103154623"/>
<sequence length="228" mass="24573">MRAVVLLCLLHVAPGRSQFEWDGPERAAPGAVTSSASACNVDTLSCECCKMVRETNRLQTYFSTTLTNLERELDKVNQTFVTLQGSRVAFSVSLYTGDNFKCFGPFGVDTVIAYQHIFINLGMAYNMATGVFTVTYPGVYSLAVTSFSDAGSPGNTLAVCTSLQVNGQIVAGSRELNRSDQEDSSTIAVALKLKAGDKVSVKLVKGCFLCDDSSHYNTFSAFLLYADA</sequence>
<evidence type="ECO:0000313" key="7">
    <source>
        <dbReference type="Proteomes" id="UP000028760"/>
    </source>
</evidence>
<dbReference type="Ensembl" id="ENSPFOT00000007929.1">
    <property type="protein sequence ID" value="ENSPFOP00000007917.1"/>
    <property type="gene ID" value="ENSPFOG00000007999.1"/>
</dbReference>
<dbReference type="Proteomes" id="UP000028760">
    <property type="component" value="Unassembled WGS sequence"/>
</dbReference>
<keyword evidence="7" id="KW-1185">Reference proteome</keyword>
<dbReference type="OMA" id="MAYNMAT"/>
<dbReference type="OrthoDB" id="6080680at2759"/>
<evidence type="ECO:0000256" key="2">
    <source>
        <dbReference type="ARBA" id="ARBA00022525"/>
    </source>
</evidence>
<evidence type="ECO:0000256" key="1">
    <source>
        <dbReference type="ARBA" id="ARBA00004613"/>
    </source>
</evidence>
<evidence type="ECO:0000256" key="3">
    <source>
        <dbReference type="ARBA" id="ARBA00022729"/>
    </source>
</evidence>
<keyword evidence="2" id="KW-0964">Secreted</keyword>
<protein>
    <submittedName>
        <fullName evidence="6">Cerebellin 20</fullName>
    </submittedName>
</protein>
<accession>A0A087XQ64</accession>
<dbReference type="PANTHER" id="PTHR22923:SF103">
    <property type="entry name" value="CEREBELLIN 20-RELATED"/>
    <property type="match status" value="1"/>
</dbReference>
<dbReference type="SMART" id="SM00110">
    <property type="entry name" value="C1Q"/>
    <property type="match status" value="1"/>
</dbReference>
<proteinExistence type="predicted"/>
<dbReference type="GO" id="GO:0045202">
    <property type="term" value="C:synapse"/>
    <property type="evidence" value="ECO:0007669"/>
    <property type="project" value="TreeGrafter"/>
</dbReference>
<reference evidence="6" key="2">
    <citation type="submission" date="2025-08" db="UniProtKB">
        <authorList>
            <consortium name="Ensembl"/>
        </authorList>
    </citation>
    <scope>IDENTIFICATION</scope>
</reference>
<dbReference type="SUPFAM" id="SSF49842">
    <property type="entry name" value="TNF-like"/>
    <property type="match status" value="1"/>
</dbReference>
<dbReference type="GO" id="GO:0005576">
    <property type="term" value="C:extracellular region"/>
    <property type="evidence" value="ECO:0007669"/>
    <property type="project" value="UniProtKB-SubCell"/>
</dbReference>
<dbReference type="EMBL" id="AYCK01017144">
    <property type="status" value="NOT_ANNOTATED_CDS"/>
    <property type="molecule type" value="Genomic_DNA"/>
</dbReference>
<dbReference type="Gene3D" id="2.60.120.40">
    <property type="match status" value="1"/>
</dbReference>
<feature type="signal peptide" evidence="4">
    <location>
        <begin position="1"/>
        <end position="17"/>
    </location>
</feature>
<dbReference type="InterPro" id="IPR008983">
    <property type="entry name" value="Tumour_necrosis_fac-like_dom"/>
</dbReference>
<dbReference type="PANTHER" id="PTHR22923">
    <property type="entry name" value="CEREBELLIN-RELATED"/>
    <property type="match status" value="1"/>
</dbReference>
<evidence type="ECO:0000256" key="4">
    <source>
        <dbReference type="SAM" id="SignalP"/>
    </source>
</evidence>
<organism evidence="6 7">
    <name type="scientific">Poecilia formosa</name>
    <name type="common">Amazon molly</name>
    <name type="synonym">Limia formosa</name>
    <dbReference type="NCBI Taxonomy" id="48698"/>
    <lineage>
        <taxon>Eukaryota</taxon>
        <taxon>Metazoa</taxon>
        <taxon>Chordata</taxon>
        <taxon>Craniata</taxon>
        <taxon>Vertebrata</taxon>
        <taxon>Euteleostomi</taxon>
        <taxon>Actinopterygii</taxon>
        <taxon>Neopterygii</taxon>
        <taxon>Teleostei</taxon>
        <taxon>Neoteleostei</taxon>
        <taxon>Acanthomorphata</taxon>
        <taxon>Ovalentaria</taxon>
        <taxon>Atherinomorphae</taxon>
        <taxon>Cyprinodontiformes</taxon>
        <taxon>Poeciliidae</taxon>
        <taxon>Poeciliinae</taxon>
        <taxon>Poecilia</taxon>
    </lineage>
</organism>
<dbReference type="GO" id="GO:0099558">
    <property type="term" value="P:maintenance of synapse structure"/>
    <property type="evidence" value="ECO:0007669"/>
    <property type="project" value="TreeGrafter"/>
</dbReference>
<evidence type="ECO:0000259" key="5">
    <source>
        <dbReference type="PROSITE" id="PS50871"/>
    </source>
</evidence>
<dbReference type="KEGG" id="pfor:103154623"/>
<reference evidence="6" key="3">
    <citation type="submission" date="2025-09" db="UniProtKB">
        <authorList>
            <consortium name="Ensembl"/>
        </authorList>
    </citation>
    <scope>IDENTIFICATION</scope>
</reference>
<reference evidence="7" key="1">
    <citation type="submission" date="2013-10" db="EMBL/GenBank/DDBJ databases">
        <authorList>
            <person name="Schartl M."/>
            <person name="Warren W."/>
        </authorList>
    </citation>
    <scope>NUCLEOTIDE SEQUENCE [LARGE SCALE GENOMIC DNA]</scope>
    <source>
        <strain evidence="7">female</strain>
    </source>
</reference>
<evidence type="ECO:0000313" key="6">
    <source>
        <dbReference type="Ensembl" id="ENSPFOP00000007917.1"/>
    </source>
</evidence>
<dbReference type="GeneTree" id="ENSGT00940000163520"/>
<dbReference type="AlphaFoldDB" id="A0A087XQ64"/>
<dbReference type="InterPro" id="IPR001073">
    <property type="entry name" value="C1q_dom"/>
</dbReference>
<feature type="chain" id="PRO_5001833326" evidence="4">
    <location>
        <begin position="18"/>
        <end position="228"/>
    </location>
</feature>
<dbReference type="eggNOG" id="ENOG502QU65">
    <property type="taxonomic scope" value="Eukaryota"/>
</dbReference>
<dbReference type="PROSITE" id="PS50871">
    <property type="entry name" value="C1Q"/>
    <property type="match status" value="1"/>
</dbReference>
<dbReference type="InterPro" id="IPR050822">
    <property type="entry name" value="Cerebellin_Synaptic_Org"/>
</dbReference>
<dbReference type="Pfam" id="PF00386">
    <property type="entry name" value="C1q"/>
    <property type="match status" value="1"/>
</dbReference>
<dbReference type="PRINTS" id="PR00007">
    <property type="entry name" value="COMPLEMNTC1Q"/>
</dbReference>
<name>A0A087XQ64_POEFO</name>
<keyword evidence="3 4" id="KW-0732">Signal</keyword>
<comment type="subcellular location">
    <subcellularLocation>
        <location evidence="1">Secreted</location>
    </subcellularLocation>
</comment>